<evidence type="ECO:0000313" key="19">
    <source>
        <dbReference type="Proteomes" id="UP000000267"/>
    </source>
</evidence>
<comment type="function">
    <text evidence="16">DNA-dependent ATPase and 5'-3' DNA helicase required for the maintenance of both mitochondrial and nuclear genome stability. Efficiently unwinds G-quadruplex (G4) DNA structures and forked RNA-DNA hybrids. Resolves G4 structures, preventing replication pausing and double-strand breaks (DSBs) at G4 motifs. Involved in the maintenance of telomeric DNA. Inhibits telomere elongation, de novo telomere formation and telomere addition to DSBs via catalytic inhibition of telomerase. Reduces the processivity of telomerase by displacing active telomerase from DNA ends. Releases telomerase by unwinding the short telomerase RNA/telomeric DNA hybrid that is the intermediate in the telomerase reaction. Involved in the maintenance of ribosomal (rDNA). Required for efficient fork arrest at the replicaion fork barrier within rDNA. Involved in the maintenance of mitochondrial (mtDNA). Required to maintain mtDNA under conditions that introduce dsDNA breaks in mtDNA, either preventing or repairing dsDNA breaks. May inhibit replication progression to allow time for repair. May have a general role in chromosomal replication by affecting Okazaki fragment maturation. May have a role in conjunction with DNA2 helicase/nuclease in 5'-flap extension during Okazaki fragment processing.</text>
</comment>
<evidence type="ECO:0000313" key="18">
    <source>
        <dbReference type="EMBL" id="EDO16101.1"/>
    </source>
</evidence>
<dbReference type="FunCoup" id="A7TNQ0">
    <property type="interactions" value="849"/>
</dbReference>
<evidence type="ECO:0000256" key="9">
    <source>
        <dbReference type="ARBA" id="ARBA00023125"/>
    </source>
</evidence>
<dbReference type="GO" id="GO:0043596">
    <property type="term" value="C:nuclear replication fork"/>
    <property type="evidence" value="ECO:0007669"/>
    <property type="project" value="EnsemblFungi"/>
</dbReference>
<evidence type="ECO:0000256" key="5">
    <source>
        <dbReference type="ARBA" id="ARBA00022763"/>
    </source>
</evidence>
<dbReference type="HOGENOM" id="CLU_001613_0_0_1"/>
<dbReference type="Gene3D" id="3.40.50.300">
    <property type="entry name" value="P-loop containing nucleotide triphosphate hydrolases"/>
    <property type="match status" value="1"/>
</dbReference>
<evidence type="ECO:0000256" key="10">
    <source>
        <dbReference type="ARBA" id="ARBA00023128"/>
    </source>
</evidence>
<feature type="DNA-binding region" evidence="16">
    <location>
        <begin position="846"/>
        <end position="865"/>
    </location>
</feature>
<keyword evidence="14 16" id="KW-0539">Nucleus</keyword>
<dbReference type="GO" id="GO:0005524">
    <property type="term" value="F:ATP binding"/>
    <property type="evidence" value="ECO:0007669"/>
    <property type="project" value="UniProtKB-UniRule"/>
</dbReference>
<dbReference type="GO" id="GO:0160225">
    <property type="term" value="F:G-quadruplex unwinding activity"/>
    <property type="evidence" value="ECO:0007669"/>
    <property type="project" value="UniProtKB-UniRule"/>
</dbReference>
<dbReference type="GO" id="GO:0005743">
    <property type="term" value="C:mitochondrial inner membrane"/>
    <property type="evidence" value="ECO:0007669"/>
    <property type="project" value="UniProtKB-SubCell"/>
</dbReference>
<dbReference type="PhylomeDB" id="A7TNQ0"/>
<dbReference type="GO" id="GO:0000727">
    <property type="term" value="P:double-strand break repair via break-induced replication"/>
    <property type="evidence" value="ECO:0007669"/>
    <property type="project" value="EnsemblFungi"/>
</dbReference>
<gene>
    <name evidence="16" type="primary">PIF1</name>
    <name evidence="18" type="ORF">Kpol_1001p13</name>
</gene>
<evidence type="ECO:0000256" key="11">
    <source>
        <dbReference type="ARBA" id="ARBA00023172"/>
    </source>
</evidence>
<dbReference type="InterPro" id="IPR051055">
    <property type="entry name" value="PIF1_helicase"/>
</dbReference>
<dbReference type="GO" id="GO:0016887">
    <property type="term" value="F:ATP hydrolysis activity"/>
    <property type="evidence" value="ECO:0007669"/>
    <property type="project" value="RHEA"/>
</dbReference>
<keyword evidence="5 16" id="KW-0227">DNA damage</keyword>
<dbReference type="Pfam" id="PF21530">
    <property type="entry name" value="Pif1_2B_dom"/>
    <property type="match status" value="1"/>
</dbReference>
<dbReference type="GO" id="GO:0019985">
    <property type="term" value="P:translesion synthesis"/>
    <property type="evidence" value="ECO:0007669"/>
    <property type="project" value="EnsemblFungi"/>
</dbReference>
<dbReference type="PANTHER" id="PTHR47642:SF5">
    <property type="entry name" value="ATP-DEPENDENT DNA HELICASE"/>
    <property type="match status" value="1"/>
</dbReference>
<dbReference type="InterPro" id="IPR048293">
    <property type="entry name" value="PIF1_RRM3_pfh1"/>
</dbReference>
<dbReference type="InterPro" id="IPR003593">
    <property type="entry name" value="AAA+_ATPase"/>
</dbReference>
<reference evidence="18 19" key="1">
    <citation type="journal article" date="2007" name="Proc. Natl. Acad. Sci. U.S.A.">
        <title>Independent sorting-out of thousands of duplicated gene pairs in two yeast species descended from a whole-genome duplication.</title>
        <authorList>
            <person name="Scannell D.R."/>
            <person name="Frank A.C."/>
            <person name="Conant G.C."/>
            <person name="Byrne K.P."/>
            <person name="Woolfit M."/>
            <person name="Wolfe K.H."/>
        </authorList>
    </citation>
    <scope>NUCLEOTIDE SEQUENCE [LARGE SCALE GENOMIC DNA]</scope>
    <source>
        <strain evidence="19">ATCC 22028 / DSM 70294 / BCRC 21397 / CBS 2163 / NBRC 10782 / NRRL Y-8283 / UCD 57-17</strain>
    </source>
</reference>
<dbReference type="InterPro" id="IPR049163">
    <property type="entry name" value="Pif1-like_2B_dom"/>
</dbReference>
<comment type="subunit">
    <text evidence="16">Monomer. Interacts with telomerase.</text>
</comment>
<organism evidence="19">
    <name type="scientific">Vanderwaltozyma polyspora (strain ATCC 22028 / DSM 70294 / BCRC 21397 / CBS 2163 / NBRC 10782 / NRRL Y-8283 / UCD 57-17)</name>
    <name type="common">Kluyveromyces polysporus</name>
    <dbReference type="NCBI Taxonomy" id="436907"/>
    <lineage>
        <taxon>Eukaryota</taxon>
        <taxon>Fungi</taxon>
        <taxon>Dikarya</taxon>
        <taxon>Ascomycota</taxon>
        <taxon>Saccharomycotina</taxon>
        <taxon>Saccharomycetes</taxon>
        <taxon>Saccharomycetales</taxon>
        <taxon>Saccharomycetaceae</taxon>
        <taxon>Vanderwaltozyma</taxon>
    </lineage>
</organism>
<evidence type="ECO:0000256" key="15">
    <source>
        <dbReference type="ARBA" id="ARBA00048954"/>
    </source>
</evidence>
<dbReference type="EC" id="5.6.2.3" evidence="16"/>
<evidence type="ECO:0000259" key="17">
    <source>
        <dbReference type="SMART" id="SM00382"/>
    </source>
</evidence>
<feature type="domain" description="AAA+ ATPase" evidence="17">
    <location>
        <begin position="370"/>
        <end position="667"/>
    </location>
</feature>
<keyword evidence="11 16" id="KW-0233">DNA recombination</keyword>
<dbReference type="SUPFAM" id="SSF52540">
    <property type="entry name" value="P-loop containing nucleoside triphosphate hydrolases"/>
    <property type="match status" value="2"/>
</dbReference>
<evidence type="ECO:0000256" key="7">
    <source>
        <dbReference type="ARBA" id="ARBA00022806"/>
    </source>
</evidence>
<dbReference type="HAMAP" id="MF_03176">
    <property type="entry name" value="PIF1"/>
    <property type="match status" value="1"/>
</dbReference>
<evidence type="ECO:0000256" key="4">
    <source>
        <dbReference type="ARBA" id="ARBA00022741"/>
    </source>
</evidence>
<evidence type="ECO:0000256" key="14">
    <source>
        <dbReference type="ARBA" id="ARBA00023242"/>
    </source>
</evidence>
<dbReference type="PANTHER" id="PTHR47642">
    <property type="entry name" value="ATP-DEPENDENT DNA HELICASE"/>
    <property type="match status" value="1"/>
</dbReference>
<dbReference type="GO" id="GO:0010521">
    <property type="term" value="F:telomerase inhibitor activity"/>
    <property type="evidence" value="ECO:0007669"/>
    <property type="project" value="UniProtKB-UniRule"/>
</dbReference>
<comment type="catalytic activity">
    <reaction evidence="15 16">
        <text>ATP + H2O = ADP + phosphate + H(+)</text>
        <dbReference type="Rhea" id="RHEA:13065"/>
        <dbReference type="ChEBI" id="CHEBI:15377"/>
        <dbReference type="ChEBI" id="CHEBI:15378"/>
        <dbReference type="ChEBI" id="CHEBI:30616"/>
        <dbReference type="ChEBI" id="CHEBI:43474"/>
        <dbReference type="ChEBI" id="CHEBI:456216"/>
        <dbReference type="EC" id="5.6.2.3"/>
    </reaction>
</comment>
<evidence type="ECO:0000256" key="12">
    <source>
        <dbReference type="ARBA" id="ARBA00023204"/>
    </source>
</evidence>
<dbReference type="OrthoDB" id="432234at2759"/>
<comment type="cofactor">
    <cofactor evidence="1 16">
        <name>Mg(2+)</name>
        <dbReference type="ChEBI" id="CHEBI:18420"/>
    </cofactor>
</comment>
<comment type="similarity">
    <text evidence="16">Belongs to the helicase family. PIF1 subfamily.</text>
</comment>
<keyword evidence="12 16" id="KW-0234">DNA repair</keyword>
<evidence type="ECO:0000256" key="3">
    <source>
        <dbReference type="ARBA" id="ARBA00004604"/>
    </source>
</evidence>
<evidence type="ECO:0000256" key="1">
    <source>
        <dbReference type="ARBA" id="ARBA00001946"/>
    </source>
</evidence>
<dbReference type="GO" id="GO:0005730">
    <property type="term" value="C:nucleolus"/>
    <property type="evidence" value="ECO:0007669"/>
    <property type="project" value="UniProtKB-SubCell"/>
</dbReference>
<keyword evidence="10 16" id="KW-0496">Mitochondrion</keyword>
<evidence type="ECO:0000256" key="16">
    <source>
        <dbReference type="HAMAP-Rule" id="MF_03176"/>
    </source>
</evidence>
<keyword evidence="8 16" id="KW-0067">ATP-binding</keyword>
<evidence type="ECO:0000256" key="13">
    <source>
        <dbReference type="ARBA" id="ARBA00023235"/>
    </source>
</evidence>
<keyword evidence="19" id="KW-1185">Reference proteome</keyword>
<dbReference type="InterPro" id="IPR027417">
    <property type="entry name" value="P-loop_NTPase"/>
</dbReference>
<comment type="subcellular location">
    <subcellularLocation>
        <location evidence="2">Mitochondrion inner membrane</location>
        <topology evidence="2">Peripheral membrane protein</topology>
        <orientation evidence="2">Matrix side</orientation>
    </subcellularLocation>
    <subcellularLocation>
        <location evidence="3">Nucleus</location>
        <location evidence="3">Nucleolus</location>
    </subcellularLocation>
    <subcellularLocation>
        <location evidence="16">Nucleus</location>
    </subcellularLocation>
    <subcellularLocation>
        <location evidence="16">Mitochondrion</location>
    </subcellularLocation>
</comment>
<keyword evidence="6 16" id="KW-0378">Hydrolase</keyword>
<keyword evidence="4 16" id="KW-0547">Nucleotide-binding</keyword>
<dbReference type="AlphaFoldDB" id="A7TNQ0"/>
<accession>A7TNQ0</accession>
<dbReference type="GO" id="GO:0043139">
    <property type="term" value="F:5'-3' DNA helicase activity"/>
    <property type="evidence" value="ECO:0007669"/>
    <property type="project" value="UniProtKB-UniRule"/>
</dbReference>
<feature type="binding site" evidence="16">
    <location>
        <begin position="378"/>
        <end position="385"/>
    </location>
    <ligand>
        <name>ATP</name>
        <dbReference type="ChEBI" id="CHEBI:30616"/>
    </ligand>
</feature>
<proteinExistence type="inferred from homology"/>
<dbReference type="GO" id="GO:0042162">
    <property type="term" value="F:telomeric DNA binding"/>
    <property type="evidence" value="ECO:0007669"/>
    <property type="project" value="EnsemblFungi"/>
</dbReference>
<dbReference type="InParanoid" id="A7TNQ0"/>
<dbReference type="GeneID" id="5544244"/>
<dbReference type="CDD" id="cd18809">
    <property type="entry name" value="SF1_C_RecD"/>
    <property type="match status" value="1"/>
</dbReference>
<dbReference type="eggNOG" id="KOG0987">
    <property type="taxonomic scope" value="Eukaryota"/>
</dbReference>
<dbReference type="KEGG" id="vpo:Kpol_1001p13"/>
<dbReference type="RefSeq" id="XP_001643959.1">
    <property type="nucleotide sequence ID" value="XM_001643909.1"/>
</dbReference>
<dbReference type="GO" id="GO:0032211">
    <property type="term" value="P:negative regulation of telomere maintenance via telomerase"/>
    <property type="evidence" value="ECO:0007669"/>
    <property type="project" value="UniProtKB-UniRule"/>
</dbReference>
<dbReference type="GO" id="GO:0035861">
    <property type="term" value="C:site of double-strand break"/>
    <property type="evidence" value="ECO:0007669"/>
    <property type="project" value="EnsemblFungi"/>
</dbReference>
<evidence type="ECO:0000256" key="6">
    <source>
        <dbReference type="ARBA" id="ARBA00022801"/>
    </source>
</evidence>
<keyword evidence="7 16" id="KW-0347">Helicase</keyword>
<dbReference type="Proteomes" id="UP000000267">
    <property type="component" value="Unassembled WGS sequence"/>
</dbReference>
<dbReference type="GO" id="GO:0000722">
    <property type="term" value="P:telomere maintenance via recombination"/>
    <property type="evidence" value="ECO:0007669"/>
    <property type="project" value="EnsemblFungi"/>
</dbReference>
<dbReference type="InterPro" id="IPR010285">
    <property type="entry name" value="DNA_helicase_pif1-like_DEAD"/>
</dbReference>
<dbReference type="SMART" id="SM00382">
    <property type="entry name" value="AAA"/>
    <property type="match status" value="1"/>
</dbReference>
<dbReference type="Pfam" id="PF05970">
    <property type="entry name" value="PIF1"/>
    <property type="match status" value="1"/>
</dbReference>
<dbReference type="FunFam" id="3.40.50.300:FF:001226">
    <property type="entry name" value="ATP-dependent DNA helicase PIF1"/>
    <property type="match status" value="1"/>
</dbReference>
<dbReference type="STRING" id="436907.A7TNQ0"/>
<evidence type="ECO:0000256" key="8">
    <source>
        <dbReference type="ARBA" id="ARBA00022840"/>
    </source>
</evidence>
<dbReference type="CDD" id="cd18037">
    <property type="entry name" value="DEXSc_Pif1_like"/>
    <property type="match status" value="1"/>
</dbReference>
<dbReference type="GO" id="GO:0051880">
    <property type="term" value="F:G-quadruplex DNA binding"/>
    <property type="evidence" value="ECO:0007669"/>
    <property type="project" value="UniProtKB-UniRule"/>
</dbReference>
<name>A7TNQ0_VANPO</name>
<evidence type="ECO:0000256" key="2">
    <source>
        <dbReference type="ARBA" id="ARBA00004443"/>
    </source>
</evidence>
<dbReference type="EMBL" id="DS480433">
    <property type="protein sequence ID" value="EDO16101.1"/>
    <property type="molecule type" value="Genomic_DNA"/>
</dbReference>
<dbReference type="GO" id="GO:0071932">
    <property type="term" value="P:replication fork reversal"/>
    <property type="evidence" value="ECO:0007669"/>
    <property type="project" value="EnsemblFungi"/>
</dbReference>
<sequence length="958" mass="108384">MGLRNWEIFQKIGKLYLKSLTGVSKDYKATNRSSIYLRRQMATFNNVWNDKKRKISSDDLNDLLSDTGDWEVTDNLVPKREDPIARKNIVTATGDSKNSKKLQKLKSNISSDDYDDDLLILKMFGKQNNKKLTGGNIVSSNHIQNPPQQLNSSFSGLFDKTEVAKSTQIINKTPKLLDLKKEEDALKAIDFTDIDIVSDFRESSSSSSFSSPKPNIPPVIVIEEEGPLFIQSQLEADAKMIEHISEIDKKEALLKNSEDIPIKNAISTAKDSTGLRNINVERTEIPDSDILESSVIITKSETKKNVKEDIPNQNVTATVYGEKFRFLTQRPGYADIDDETKKLNLPERTKVKIPIRLSKEQEDIIKLAEKGFNIFYTGSAGTGKSVLLREMIKALRNKYGHEKVAVTASTGLAACNIGGITVHSFAGIGLGNGDTNNLYKKVRRSRKHLNRWQKIKVLVVDEISMLNGELLDKLDVIAQKIRRSKRAFGNIQLIFCGDFFQLPPVSKNTDNPSTFAFESRLWKDGIDVTIMLQKVFRQEGDSKFIDMLNKMRLGEIDIETETEFKKLSRELEKDEIIPAELYSTRYEVEKANNSRLAKLPGATMKYHAIDGGSLEDTELKERLLQNFLAPKELKLKIGAQVMMIKNIDATLVNGSLGKVIDFMDPETYMFYEIIVRNPTLDVDELETLKKDPSLLKEAWKSESDDEENGTAVRNKLVKEAFCKTEEDYKISSLGVNIFDFLSNVSGDSTEIIDNINRKKNLLQEIHKSSTGKRKLPLVRFKNSDMSSRTVLVEPEDWSIEDENEKPIVSRIQLPLMLAWSLSIHKSQGQTLPKVKVDLKNVFEKGQAYVALSRAVSRDGLQVLNFDRSRIQAHEKVLDFYNTLLSADDALKKLNNKDKTDDDNYTVGGNKGSNRFAPKYDYEKVNNESGDARYRIGKGITAMLAANKRKNFIEKDNNF</sequence>
<protein>
    <recommendedName>
        <fullName evidence="16">ATP-dependent DNA helicase PIF1</fullName>
        <ecNumber evidence="16">5.6.2.3</ecNumber>
    </recommendedName>
    <alternativeName>
        <fullName evidence="16">DNA 5'-3' helicase PIF1</fullName>
    </alternativeName>
    <alternativeName>
        <fullName evidence="16">DNA repair and recombination helicase PIF1</fullName>
    </alternativeName>
</protein>
<dbReference type="GO" id="GO:0019237">
    <property type="term" value="F:centromeric DNA binding"/>
    <property type="evidence" value="ECO:0007669"/>
    <property type="project" value="EnsemblFungi"/>
</dbReference>
<keyword evidence="9 16" id="KW-0238">DNA-binding</keyword>
<keyword evidence="13 16" id="KW-0413">Isomerase</keyword>
<dbReference type="GO" id="GO:0003697">
    <property type="term" value="F:single-stranded DNA binding"/>
    <property type="evidence" value="ECO:0007669"/>
    <property type="project" value="EnsemblFungi"/>
</dbReference>